<evidence type="ECO:0000313" key="4">
    <source>
        <dbReference type="EMBL" id="GAA0155931.1"/>
    </source>
</evidence>
<dbReference type="Proteomes" id="UP001454036">
    <property type="component" value="Unassembled WGS sequence"/>
</dbReference>
<dbReference type="InterPro" id="IPR036865">
    <property type="entry name" value="CRAL-TRIO_dom_sf"/>
</dbReference>
<dbReference type="SMART" id="SM00506">
    <property type="entry name" value="A1pp"/>
    <property type="match status" value="1"/>
</dbReference>
<dbReference type="InterPro" id="IPR001251">
    <property type="entry name" value="CRAL-TRIO_dom"/>
</dbReference>
<gene>
    <name evidence="4" type="ORF">LIER_13544</name>
</gene>
<dbReference type="CDD" id="cd02905">
    <property type="entry name" value="Macro_GDAP2-like"/>
    <property type="match status" value="1"/>
</dbReference>
<keyword evidence="5" id="KW-1185">Reference proteome</keyword>
<evidence type="ECO:0000256" key="1">
    <source>
        <dbReference type="ARBA" id="ARBA00008355"/>
    </source>
</evidence>
<dbReference type="Pfam" id="PF13716">
    <property type="entry name" value="CRAL_TRIO_2"/>
    <property type="match status" value="1"/>
</dbReference>
<feature type="region of interest" description="Disordered" evidence="2">
    <location>
        <begin position="1"/>
        <end position="24"/>
    </location>
</feature>
<dbReference type="EMBL" id="BAABME010002750">
    <property type="protein sequence ID" value="GAA0155931.1"/>
    <property type="molecule type" value="Genomic_DNA"/>
</dbReference>
<sequence>MSQPESTTATDGGGIPSNNDDGEVTLDQIIPCWNDADYRYSYENEDPSNQSTLLANPLTKSSGGESSGNRLLSKFPVDLEVNSKIYLWGGHPWNLKVDAVVNSTNESLDEAHTSPGLAAAAGPGLAEECATLGGCRTGMAKITNAYNLPSRRVIHTVGPKYAVKYHTAAENTLSHCYRSCLELLIDDGLESIAMGCIYTESKNYPREPAAHVAIRTVRRFVEKQKDKIKAVVFCMTTTTDTEIYKRLLPLYFPRDKQEEEIAIAKLPADVGDENGETVIDERKIRIKPLPNLKMNSPRSPRTSVDLCSTDVGLSTRSSSYLDSYLDPAFMSPIKDPDQQRKEQWEKAAAQAQSGFNFLSLLGYGDLSGSPLSAPEEYSLHSRYLAKANSLNLSDIAEMKIIYRGGVDSEGHPVMVVVGAHFLLRCMDLERFVMFVIKEFEPIIQKPFSLVYFHSAAALQPQPDLGWMKRLQQILGRKLQRNLHAIYILHPNIGLKSAILGLQVFVNEVVWKKVIYVDRLIQLFGYVPREHLTIPDFVFQHDLEVNGGKGVIVDPRPKP</sequence>
<feature type="region of interest" description="Disordered" evidence="2">
    <location>
        <begin position="41"/>
        <end position="71"/>
    </location>
</feature>
<feature type="compositionally biased region" description="Polar residues" evidence="2">
    <location>
        <begin position="47"/>
        <end position="70"/>
    </location>
</feature>
<dbReference type="PANTHER" id="PTHR11106:SF72">
    <property type="entry name" value="GANGLIOSIDE-INDUCED DIFFERENTIATION-ASSOCIATED PROTEIN 2"/>
    <property type="match status" value="1"/>
</dbReference>
<dbReference type="InterPro" id="IPR002589">
    <property type="entry name" value="Macro_dom"/>
</dbReference>
<dbReference type="Gene3D" id="3.40.220.10">
    <property type="entry name" value="Leucine Aminopeptidase, subunit E, domain 1"/>
    <property type="match status" value="1"/>
</dbReference>
<dbReference type="InterPro" id="IPR035793">
    <property type="entry name" value="Macro_GDAP2"/>
</dbReference>
<reference evidence="4 5" key="1">
    <citation type="submission" date="2024-01" db="EMBL/GenBank/DDBJ databases">
        <title>The complete chloroplast genome sequence of Lithospermum erythrorhizon: insights into the phylogenetic relationship among Boraginaceae species and the maternal lineages of purple gromwells.</title>
        <authorList>
            <person name="Okada T."/>
            <person name="Watanabe K."/>
        </authorList>
    </citation>
    <scope>NUCLEOTIDE SEQUENCE [LARGE SCALE GENOMIC DNA]</scope>
</reference>
<dbReference type="SUPFAM" id="SSF52949">
    <property type="entry name" value="Macro domain-like"/>
    <property type="match status" value="1"/>
</dbReference>
<dbReference type="Gene3D" id="3.40.525.10">
    <property type="entry name" value="CRAL-TRIO lipid binding domain"/>
    <property type="match status" value="1"/>
</dbReference>
<feature type="domain" description="Macro" evidence="3">
    <location>
        <begin position="72"/>
        <end position="252"/>
    </location>
</feature>
<evidence type="ECO:0000256" key="2">
    <source>
        <dbReference type="SAM" id="MobiDB-lite"/>
    </source>
</evidence>
<dbReference type="SUPFAM" id="SSF52087">
    <property type="entry name" value="CRAL/TRIO domain"/>
    <property type="match status" value="1"/>
</dbReference>
<protein>
    <recommendedName>
        <fullName evidence="3">Macro domain-containing protein</fullName>
    </recommendedName>
</protein>
<feature type="compositionally biased region" description="Polar residues" evidence="2">
    <location>
        <begin position="1"/>
        <end position="10"/>
    </location>
</feature>
<comment type="caution">
    <text evidence="4">The sequence shown here is derived from an EMBL/GenBank/DDBJ whole genome shotgun (WGS) entry which is preliminary data.</text>
</comment>
<dbReference type="InterPro" id="IPR043472">
    <property type="entry name" value="Macro_dom-like"/>
</dbReference>
<comment type="similarity">
    <text evidence="1">Belongs to the GDAP2 family.</text>
</comment>
<dbReference type="CDD" id="cd00170">
    <property type="entry name" value="SEC14"/>
    <property type="match status" value="1"/>
</dbReference>
<name>A0AAV3PZ15_LITER</name>
<proteinExistence type="inferred from homology"/>
<dbReference type="PROSITE" id="PS51154">
    <property type="entry name" value="MACRO"/>
    <property type="match status" value="1"/>
</dbReference>
<dbReference type="Pfam" id="PF01661">
    <property type="entry name" value="Macro"/>
    <property type="match status" value="1"/>
</dbReference>
<organism evidence="4 5">
    <name type="scientific">Lithospermum erythrorhizon</name>
    <name type="common">Purple gromwell</name>
    <name type="synonym">Lithospermum officinale var. erythrorhizon</name>
    <dbReference type="NCBI Taxonomy" id="34254"/>
    <lineage>
        <taxon>Eukaryota</taxon>
        <taxon>Viridiplantae</taxon>
        <taxon>Streptophyta</taxon>
        <taxon>Embryophyta</taxon>
        <taxon>Tracheophyta</taxon>
        <taxon>Spermatophyta</taxon>
        <taxon>Magnoliopsida</taxon>
        <taxon>eudicotyledons</taxon>
        <taxon>Gunneridae</taxon>
        <taxon>Pentapetalae</taxon>
        <taxon>asterids</taxon>
        <taxon>lamiids</taxon>
        <taxon>Boraginales</taxon>
        <taxon>Boraginaceae</taxon>
        <taxon>Boraginoideae</taxon>
        <taxon>Lithospermeae</taxon>
        <taxon>Lithospermum</taxon>
    </lineage>
</organism>
<evidence type="ECO:0000313" key="5">
    <source>
        <dbReference type="Proteomes" id="UP001454036"/>
    </source>
</evidence>
<dbReference type="PANTHER" id="PTHR11106">
    <property type="entry name" value="GANGLIOSIDE INDUCED DIFFERENTIATION ASSOCIATED PROTEIN 2-RELATED"/>
    <property type="match status" value="1"/>
</dbReference>
<dbReference type="AlphaFoldDB" id="A0AAV3PZ15"/>
<accession>A0AAV3PZ15</accession>
<evidence type="ECO:0000259" key="3">
    <source>
        <dbReference type="PROSITE" id="PS51154"/>
    </source>
</evidence>